<keyword evidence="2 3" id="KW-0040">ANK repeat</keyword>
<comment type="caution">
    <text evidence="4">The sequence shown here is derived from an EMBL/GenBank/DDBJ whole genome shotgun (WGS) entry which is preliminary data.</text>
</comment>
<feature type="repeat" description="ANK" evidence="3">
    <location>
        <begin position="402"/>
        <end position="434"/>
    </location>
</feature>
<keyword evidence="1" id="KW-0677">Repeat</keyword>
<gene>
    <name evidence="4" type="ORF">LSH36_814g01032</name>
</gene>
<feature type="repeat" description="ANK" evidence="3">
    <location>
        <begin position="165"/>
        <end position="197"/>
    </location>
</feature>
<accession>A0AAD9MSH0</accession>
<proteinExistence type="predicted"/>
<feature type="repeat" description="ANK" evidence="3">
    <location>
        <begin position="198"/>
        <end position="230"/>
    </location>
</feature>
<name>A0AAD9MSH0_9ANNE</name>
<dbReference type="EMBL" id="JAODUP010000814">
    <property type="protein sequence ID" value="KAK2143770.1"/>
    <property type="molecule type" value="Genomic_DNA"/>
</dbReference>
<feature type="repeat" description="ANK" evidence="3">
    <location>
        <begin position="270"/>
        <end position="302"/>
    </location>
</feature>
<dbReference type="InterPro" id="IPR051631">
    <property type="entry name" value="Ankyrin-KH/SAM_domain"/>
</dbReference>
<evidence type="ECO:0000256" key="1">
    <source>
        <dbReference type="ARBA" id="ARBA00022737"/>
    </source>
</evidence>
<feature type="repeat" description="ANK" evidence="3">
    <location>
        <begin position="303"/>
        <end position="335"/>
    </location>
</feature>
<dbReference type="InterPro" id="IPR036770">
    <property type="entry name" value="Ankyrin_rpt-contain_sf"/>
</dbReference>
<dbReference type="AlphaFoldDB" id="A0AAD9MSH0"/>
<dbReference type="SUPFAM" id="SSF48403">
    <property type="entry name" value="Ankyrin repeat"/>
    <property type="match status" value="1"/>
</dbReference>
<feature type="repeat" description="ANK" evidence="3">
    <location>
        <begin position="369"/>
        <end position="401"/>
    </location>
</feature>
<feature type="repeat" description="ANK" evidence="3">
    <location>
        <begin position="126"/>
        <end position="164"/>
    </location>
</feature>
<evidence type="ECO:0000256" key="3">
    <source>
        <dbReference type="PROSITE-ProRule" id="PRU00023"/>
    </source>
</evidence>
<sequence length="587" mass="65160">MSSWKSLIFCALVKQEIDKVEAIFNDGSVPKENITIHYAEECNTCVGNLEYPMNPVQQNVDLILNELKPMIDAGRCRCLTAEMGQDGRGVTQGVSLLHLACLYGPISLVERLLQSGYDVHERSLAAGFTPLHYLSQSDSITSDDVLAMAALLLRAGIDVNIQDGHKNVALHLAIENHHTRLVMLLIEHDSQIDVVNGSGETPLLIAAKQSDEEVLIRLCEAKADPNIKDHNLMLALNVAIQRHNKTMIKAILENPRVNPNERGIGRHGYRCMSPLLFATSSGYADVVEMLLSHGASPDRNGKDKNQPLLIAAFTNNVNIARLLIRYKANVNATEYSGYTAIHHAAWEGHTEMVQILLEAGALSDGQTQDKNTPLSLACHGDFISTIALLLDHNTDVNNQDKDLDTPLHYCTYNGNTEAALMLLKRGAEPDVENSFCVTPLWNAVYAGVPDLVHLLIQCNVRLDVPSKGIDQHADTIHPSVTFDTPRTPLYVACRGSFHIAKTLVLAGVDLGRERWFWTGDIPEELYSNRSFMDWISHEATNPPELLRQTRRVIRQVLGIYPQSKVRTLPITEVMKDFLVIRSFPADL</sequence>
<evidence type="ECO:0000313" key="5">
    <source>
        <dbReference type="Proteomes" id="UP001208570"/>
    </source>
</evidence>
<keyword evidence="5" id="KW-1185">Reference proteome</keyword>
<dbReference type="Pfam" id="PF13606">
    <property type="entry name" value="Ank_3"/>
    <property type="match status" value="1"/>
</dbReference>
<dbReference type="InterPro" id="IPR002110">
    <property type="entry name" value="Ankyrin_rpt"/>
</dbReference>
<dbReference type="GO" id="GO:0005737">
    <property type="term" value="C:cytoplasm"/>
    <property type="evidence" value="ECO:0007669"/>
    <property type="project" value="TreeGrafter"/>
</dbReference>
<dbReference type="GO" id="GO:0045087">
    <property type="term" value="P:innate immune response"/>
    <property type="evidence" value="ECO:0007669"/>
    <property type="project" value="TreeGrafter"/>
</dbReference>
<dbReference type="SMART" id="SM00248">
    <property type="entry name" value="ANK"/>
    <property type="match status" value="12"/>
</dbReference>
<dbReference type="Pfam" id="PF12796">
    <property type="entry name" value="Ank_2"/>
    <property type="match status" value="3"/>
</dbReference>
<feature type="repeat" description="ANK" evidence="3">
    <location>
        <begin position="92"/>
        <end position="124"/>
    </location>
</feature>
<feature type="repeat" description="ANK" evidence="3">
    <location>
        <begin position="336"/>
        <end position="368"/>
    </location>
</feature>
<dbReference type="Proteomes" id="UP001208570">
    <property type="component" value="Unassembled WGS sequence"/>
</dbReference>
<evidence type="ECO:0000313" key="4">
    <source>
        <dbReference type="EMBL" id="KAK2143770.1"/>
    </source>
</evidence>
<dbReference type="PANTHER" id="PTHR23206">
    <property type="entry name" value="MASK PROTEIN"/>
    <property type="match status" value="1"/>
</dbReference>
<evidence type="ECO:0000256" key="2">
    <source>
        <dbReference type="ARBA" id="ARBA00023043"/>
    </source>
</evidence>
<dbReference type="PROSITE" id="PS50297">
    <property type="entry name" value="ANK_REP_REGION"/>
    <property type="match status" value="6"/>
</dbReference>
<organism evidence="4 5">
    <name type="scientific">Paralvinella palmiformis</name>
    <dbReference type="NCBI Taxonomy" id="53620"/>
    <lineage>
        <taxon>Eukaryota</taxon>
        <taxon>Metazoa</taxon>
        <taxon>Spiralia</taxon>
        <taxon>Lophotrochozoa</taxon>
        <taxon>Annelida</taxon>
        <taxon>Polychaeta</taxon>
        <taxon>Sedentaria</taxon>
        <taxon>Canalipalpata</taxon>
        <taxon>Terebellida</taxon>
        <taxon>Terebelliformia</taxon>
        <taxon>Alvinellidae</taxon>
        <taxon>Paralvinella</taxon>
    </lineage>
</organism>
<dbReference type="Gene3D" id="1.25.40.20">
    <property type="entry name" value="Ankyrin repeat-containing domain"/>
    <property type="match status" value="3"/>
</dbReference>
<reference evidence="4" key="1">
    <citation type="journal article" date="2023" name="Mol. Biol. Evol.">
        <title>Third-Generation Sequencing Reveals the Adaptive Role of the Epigenome in Three Deep-Sea Polychaetes.</title>
        <authorList>
            <person name="Perez M."/>
            <person name="Aroh O."/>
            <person name="Sun Y."/>
            <person name="Lan Y."/>
            <person name="Juniper S.K."/>
            <person name="Young C.R."/>
            <person name="Angers B."/>
            <person name="Qian P.Y."/>
        </authorList>
    </citation>
    <scope>NUCLEOTIDE SEQUENCE</scope>
    <source>
        <strain evidence="4">P08H-3</strain>
    </source>
</reference>
<dbReference type="PROSITE" id="PS50088">
    <property type="entry name" value="ANK_REPEAT"/>
    <property type="match status" value="9"/>
</dbReference>
<protein>
    <submittedName>
        <fullName evidence="4">Uncharacterized protein</fullName>
    </submittedName>
</protein>
<dbReference type="PANTHER" id="PTHR23206:SF7">
    <property type="entry name" value="PROTEIN KINASE DOMAIN-CONTAINING PROTEIN"/>
    <property type="match status" value="1"/>
</dbReference>